<evidence type="ECO:0000313" key="4">
    <source>
        <dbReference type="EMBL" id="MCO6408202.1"/>
    </source>
</evidence>
<dbReference type="Proteomes" id="UP001320715">
    <property type="component" value="Unassembled WGS sequence"/>
</dbReference>
<accession>A0ABT1CPU5</accession>
<dbReference type="InterPro" id="IPR009057">
    <property type="entry name" value="Homeodomain-like_sf"/>
</dbReference>
<dbReference type="InterPro" id="IPR041490">
    <property type="entry name" value="KstR2_TetR_C"/>
</dbReference>
<dbReference type="PROSITE" id="PS50977">
    <property type="entry name" value="HTH_TETR_2"/>
    <property type="match status" value="1"/>
</dbReference>
<dbReference type="RefSeq" id="WP_252915385.1">
    <property type="nucleotide sequence ID" value="NZ_JAAAML010000001.1"/>
</dbReference>
<evidence type="ECO:0000313" key="5">
    <source>
        <dbReference type="Proteomes" id="UP001320715"/>
    </source>
</evidence>
<keyword evidence="5" id="KW-1185">Reference proteome</keyword>
<dbReference type="InterPro" id="IPR050109">
    <property type="entry name" value="HTH-type_TetR-like_transc_reg"/>
</dbReference>
<dbReference type="Gene3D" id="1.10.357.10">
    <property type="entry name" value="Tetracycline Repressor, domain 2"/>
    <property type="match status" value="1"/>
</dbReference>
<dbReference type="PRINTS" id="PR00455">
    <property type="entry name" value="HTHTETR"/>
</dbReference>
<keyword evidence="1 2" id="KW-0238">DNA-binding</keyword>
<dbReference type="SUPFAM" id="SSF48498">
    <property type="entry name" value="Tetracyclin repressor-like, C-terminal domain"/>
    <property type="match status" value="1"/>
</dbReference>
<proteinExistence type="predicted"/>
<gene>
    <name evidence="4" type="ORF">GTW23_08465</name>
</gene>
<dbReference type="Pfam" id="PF00440">
    <property type="entry name" value="TetR_N"/>
    <property type="match status" value="1"/>
</dbReference>
<organism evidence="4 5">
    <name type="scientific">Hoeflea alexandrii</name>
    <dbReference type="NCBI Taxonomy" id="288436"/>
    <lineage>
        <taxon>Bacteria</taxon>
        <taxon>Pseudomonadati</taxon>
        <taxon>Pseudomonadota</taxon>
        <taxon>Alphaproteobacteria</taxon>
        <taxon>Hyphomicrobiales</taxon>
        <taxon>Rhizobiaceae</taxon>
        <taxon>Hoeflea</taxon>
    </lineage>
</organism>
<dbReference type="PANTHER" id="PTHR30055">
    <property type="entry name" value="HTH-TYPE TRANSCRIPTIONAL REGULATOR RUTR"/>
    <property type="match status" value="1"/>
</dbReference>
<dbReference type="EMBL" id="JAAAML010000001">
    <property type="protein sequence ID" value="MCO6408202.1"/>
    <property type="molecule type" value="Genomic_DNA"/>
</dbReference>
<dbReference type="InterPro" id="IPR036271">
    <property type="entry name" value="Tet_transcr_reg_TetR-rel_C_sf"/>
</dbReference>
<dbReference type="InterPro" id="IPR001647">
    <property type="entry name" value="HTH_TetR"/>
</dbReference>
<feature type="domain" description="HTH tetR-type" evidence="3">
    <location>
        <begin position="17"/>
        <end position="77"/>
    </location>
</feature>
<reference evidence="4 5" key="1">
    <citation type="submission" date="2020-01" db="EMBL/GenBank/DDBJ databases">
        <title>Genomes of bacteria type strains.</title>
        <authorList>
            <person name="Chen J."/>
            <person name="Zhu S."/>
            <person name="Yang J."/>
        </authorList>
    </citation>
    <scope>NUCLEOTIDE SEQUENCE [LARGE SCALE GENOMIC DNA]</scope>
    <source>
        <strain evidence="4 5">DSM 16655</strain>
    </source>
</reference>
<sequence>MATATRSTKYRRQSDTDLSRMEIMEGAALCFEARGYSATSLDEVAARIASTKGRIYHHYASKAELFLDVYRTGMMMNFQAIEPILERDMPPIERLKAVLKAHVMCVIRTKAFQNVVGQGVDMLRHGTMPANEHAELRQLAQLRDTYSEHFSKVLEDAMAAGDIEFANIKIALNSVFMCINGPIVWFTPRKGQDQKEIEAVADECVLYAIRLLGYTGKTP</sequence>
<name>A0ABT1CPU5_9HYPH</name>
<comment type="caution">
    <text evidence="4">The sequence shown here is derived from an EMBL/GenBank/DDBJ whole genome shotgun (WGS) entry which is preliminary data.</text>
</comment>
<evidence type="ECO:0000256" key="2">
    <source>
        <dbReference type="PROSITE-ProRule" id="PRU00335"/>
    </source>
</evidence>
<protein>
    <submittedName>
        <fullName evidence="4">TetR family transcriptional regulator</fullName>
    </submittedName>
</protein>
<evidence type="ECO:0000256" key="1">
    <source>
        <dbReference type="ARBA" id="ARBA00023125"/>
    </source>
</evidence>
<feature type="DNA-binding region" description="H-T-H motif" evidence="2">
    <location>
        <begin position="40"/>
        <end position="59"/>
    </location>
</feature>
<dbReference type="PANTHER" id="PTHR30055:SF226">
    <property type="entry name" value="HTH-TYPE TRANSCRIPTIONAL REGULATOR PKSA"/>
    <property type="match status" value="1"/>
</dbReference>
<evidence type="ECO:0000259" key="3">
    <source>
        <dbReference type="PROSITE" id="PS50977"/>
    </source>
</evidence>
<dbReference type="Pfam" id="PF17932">
    <property type="entry name" value="TetR_C_24"/>
    <property type="match status" value="1"/>
</dbReference>
<dbReference type="SUPFAM" id="SSF46689">
    <property type="entry name" value="Homeodomain-like"/>
    <property type="match status" value="1"/>
</dbReference>